<dbReference type="PRINTS" id="PR00344">
    <property type="entry name" value="BCTRLSENSOR"/>
</dbReference>
<dbReference type="Gene3D" id="3.30.565.10">
    <property type="entry name" value="Histidine kinase-like ATPase, C-terminal domain"/>
    <property type="match status" value="1"/>
</dbReference>
<dbReference type="EC" id="2.7.13.3" evidence="2"/>
<dbReference type="EMBL" id="JAJEWP010000002">
    <property type="protein sequence ID" value="MCC2616815.1"/>
    <property type="molecule type" value="Genomic_DNA"/>
</dbReference>
<comment type="caution">
    <text evidence="6">The sequence shown here is derived from an EMBL/GenBank/DDBJ whole genome shotgun (WGS) entry which is preliminary data.</text>
</comment>
<name>A0ABS8GAH8_9ALTE</name>
<dbReference type="GO" id="GO:0016301">
    <property type="term" value="F:kinase activity"/>
    <property type="evidence" value="ECO:0007669"/>
    <property type="project" value="UniProtKB-KW"/>
</dbReference>
<dbReference type="InterPro" id="IPR003594">
    <property type="entry name" value="HATPase_dom"/>
</dbReference>
<dbReference type="InterPro" id="IPR005467">
    <property type="entry name" value="His_kinase_dom"/>
</dbReference>
<comment type="catalytic activity">
    <reaction evidence="1">
        <text>ATP + protein L-histidine = ADP + protein N-phospho-L-histidine.</text>
        <dbReference type="EC" id="2.7.13.3"/>
    </reaction>
</comment>
<dbReference type="SUPFAM" id="SSF55874">
    <property type="entry name" value="ATPase domain of HSP90 chaperone/DNA topoisomerase II/histidine kinase"/>
    <property type="match status" value="1"/>
</dbReference>
<proteinExistence type="predicted"/>
<feature type="domain" description="Histidine kinase" evidence="5">
    <location>
        <begin position="1"/>
        <end position="93"/>
    </location>
</feature>
<organism evidence="6 7">
    <name type="scientific">Fluctibacter halophilus</name>
    <dbReference type="NCBI Taxonomy" id="226011"/>
    <lineage>
        <taxon>Bacteria</taxon>
        <taxon>Pseudomonadati</taxon>
        <taxon>Pseudomonadota</taxon>
        <taxon>Gammaproteobacteria</taxon>
        <taxon>Alteromonadales</taxon>
        <taxon>Alteromonadaceae</taxon>
        <taxon>Fluctibacter</taxon>
    </lineage>
</organism>
<evidence type="ECO:0000259" key="5">
    <source>
        <dbReference type="PROSITE" id="PS50109"/>
    </source>
</evidence>
<dbReference type="PANTHER" id="PTHR43047">
    <property type="entry name" value="TWO-COMPONENT HISTIDINE PROTEIN KINASE"/>
    <property type="match status" value="1"/>
</dbReference>
<keyword evidence="3" id="KW-0808">Transferase</keyword>
<gene>
    <name evidence="6" type="ORF">LJ739_11235</name>
</gene>
<reference evidence="6 7" key="1">
    <citation type="submission" date="2021-10" db="EMBL/GenBank/DDBJ databases">
        <title>Draft genome of Aestuariibacter halophilus JC2043.</title>
        <authorList>
            <person name="Emsley S.A."/>
            <person name="Pfannmuller K.M."/>
            <person name="Ushijima B."/>
            <person name="Saw J.H."/>
            <person name="Videau P."/>
        </authorList>
    </citation>
    <scope>NUCLEOTIDE SEQUENCE [LARGE SCALE GENOMIC DNA]</scope>
    <source>
        <strain evidence="6 7">JC2043</strain>
    </source>
</reference>
<dbReference type="CDD" id="cd00075">
    <property type="entry name" value="HATPase"/>
    <property type="match status" value="1"/>
</dbReference>
<evidence type="ECO:0000256" key="4">
    <source>
        <dbReference type="ARBA" id="ARBA00022777"/>
    </source>
</evidence>
<evidence type="ECO:0000256" key="3">
    <source>
        <dbReference type="ARBA" id="ARBA00022679"/>
    </source>
</evidence>
<evidence type="ECO:0000256" key="1">
    <source>
        <dbReference type="ARBA" id="ARBA00000085"/>
    </source>
</evidence>
<keyword evidence="4 6" id="KW-0418">Kinase</keyword>
<evidence type="ECO:0000313" key="6">
    <source>
        <dbReference type="EMBL" id="MCC2616815.1"/>
    </source>
</evidence>
<dbReference type="InterPro" id="IPR004358">
    <property type="entry name" value="Sig_transdc_His_kin-like_C"/>
</dbReference>
<protein>
    <recommendedName>
        <fullName evidence="2">histidine kinase</fullName>
        <ecNumber evidence="2">2.7.13.3</ecNumber>
    </recommendedName>
</protein>
<dbReference type="RefSeq" id="WP_407646774.1">
    <property type="nucleotide sequence ID" value="NZ_JAJEWP010000002.1"/>
</dbReference>
<dbReference type="Pfam" id="PF02518">
    <property type="entry name" value="HATPase_c"/>
    <property type="match status" value="1"/>
</dbReference>
<dbReference type="PANTHER" id="PTHR43047:SF72">
    <property type="entry name" value="OSMOSENSING HISTIDINE PROTEIN KINASE SLN1"/>
    <property type="match status" value="1"/>
</dbReference>
<accession>A0ABS8GAH8</accession>
<dbReference type="InterPro" id="IPR036890">
    <property type="entry name" value="HATPase_C_sf"/>
</dbReference>
<evidence type="ECO:0000313" key="7">
    <source>
        <dbReference type="Proteomes" id="UP001520878"/>
    </source>
</evidence>
<evidence type="ECO:0000256" key="2">
    <source>
        <dbReference type="ARBA" id="ARBA00012438"/>
    </source>
</evidence>
<sequence>METSSAIDLTDVIGVNASVILHFEATPPELLITVTDTESGIPHLLISRLFDPFYRVEQFEHRETNGTGLGLSLCKRIAQPMRAIFRSQVPWQG</sequence>
<dbReference type="Proteomes" id="UP001520878">
    <property type="component" value="Unassembled WGS sequence"/>
</dbReference>
<keyword evidence="7" id="KW-1185">Reference proteome</keyword>
<dbReference type="PROSITE" id="PS50109">
    <property type="entry name" value="HIS_KIN"/>
    <property type="match status" value="1"/>
</dbReference>